<dbReference type="AlphaFoldDB" id="A0A8T0QWP5"/>
<dbReference type="EMBL" id="CM029048">
    <property type="protein sequence ID" value="KAG2577345.1"/>
    <property type="molecule type" value="Genomic_DNA"/>
</dbReference>
<comment type="caution">
    <text evidence="1">The sequence shown here is derived from an EMBL/GenBank/DDBJ whole genome shotgun (WGS) entry which is preliminary data.</text>
</comment>
<name>A0A8T0QWP5_PANVG</name>
<evidence type="ECO:0000313" key="1">
    <source>
        <dbReference type="EMBL" id="KAG2577345.1"/>
    </source>
</evidence>
<gene>
    <name evidence="1" type="ORF">PVAP13_6NG094903</name>
</gene>
<reference evidence="1" key="1">
    <citation type="submission" date="2020-05" db="EMBL/GenBank/DDBJ databases">
        <title>WGS assembly of Panicum virgatum.</title>
        <authorList>
            <person name="Lovell J.T."/>
            <person name="Jenkins J."/>
            <person name="Shu S."/>
            <person name="Juenger T.E."/>
            <person name="Schmutz J."/>
        </authorList>
    </citation>
    <scope>NUCLEOTIDE SEQUENCE</scope>
    <source>
        <strain evidence="1">AP13</strain>
    </source>
</reference>
<evidence type="ECO:0000313" key="2">
    <source>
        <dbReference type="Proteomes" id="UP000823388"/>
    </source>
</evidence>
<accession>A0A8T0QWP5</accession>
<sequence>MVSRNWLAQALRQARDKEGKFCHADGGRTRLADERRASPSSAAVWGRRAAGRGRLHRGFKMAARAGGSAALPPRRQATMVGLLGQTVVKEPAMSAAKLCTPT</sequence>
<organism evidence="1 2">
    <name type="scientific">Panicum virgatum</name>
    <name type="common">Blackwell switchgrass</name>
    <dbReference type="NCBI Taxonomy" id="38727"/>
    <lineage>
        <taxon>Eukaryota</taxon>
        <taxon>Viridiplantae</taxon>
        <taxon>Streptophyta</taxon>
        <taxon>Embryophyta</taxon>
        <taxon>Tracheophyta</taxon>
        <taxon>Spermatophyta</taxon>
        <taxon>Magnoliopsida</taxon>
        <taxon>Liliopsida</taxon>
        <taxon>Poales</taxon>
        <taxon>Poaceae</taxon>
        <taxon>PACMAD clade</taxon>
        <taxon>Panicoideae</taxon>
        <taxon>Panicodae</taxon>
        <taxon>Paniceae</taxon>
        <taxon>Panicinae</taxon>
        <taxon>Panicum</taxon>
        <taxon>Panicum sect. Hiantes</taxon>
    </lineage>
</organism>
<proteinExistence type="predicted"/>
<dbReference type="Proteomes" id="UP000823388">
    <property type="component" value="Chromosome 6N"/>
</dbReference>
<keyword evidence="2" id="KW-1185">Reference proteome</keyword>
<protein>
    <submittedName>
        <fullName evidence="1">Uncharacterized protein</fullName>
    </submittedName>
</protein>